<dbReference type="EMBL" id="JBHRWO010000008">
    <property type="protein sequence ID" value="MFC3492612.1"/>
    <property type="molecule type" value="Genomic_DNA"/>
</dbReference>
<keyword evidence="2" id="KW-1185">Reference proteome</keyword>
<gene>
    <name evidence="1" type="ORF">ACFO8M_08955</name>
</gene>
<dbReference type="Proteomes" id="UP001595712">
    <property type="component" value="Unassembled WGS sequence"/>
</dbReference>
<evidence type="ECO:0000313" key="1">
    <source>
        <dbReference type="EMBL" id="MFC3492612.1"/>
    </source>
</evidence>
<sequence>MLDAAVGGGEDLQLALRAVDRLVIAGAGVFQGDLPVVLAVRDQDGTVIFSTTPTSDTRSAMAINSSRVSRRRH</sequence>
<reference evidence="2" key="1">
    <citation type="journal article" date="2019" name="Int. J. Syst. Evol. Microbiol.">
        <title>The Global Catalogue of Microorganisms (GCM) 10K type strain sequencing project: providing services to taxonomists for standard genome sequencing and annotation.</title>
        <authorList>
            <consortium name="The Broad Institute Genomics Platform"/>
            <consortium name="The Broad Institute Genome Sequencing Center for Infectious Disease"/>
            <person name="Wu L."/>
            <person name="Ma J."/>
        </authorList>
    </citation>
    <scope>NUCLEOTIDE SEQUENCE [LARGE SCALE GENOMIC DNA]</scope>
    <source>
        <strain evidence="2">CGMCC 4.7396</strain>
    </source>
</reference>
<comment type="caution">
    <text evidence="1">The sequence shown here is derived from an EMBL/GenBank/DDBJ whole genome shotgun (WGS) entry which is preliminary data.</text>
</comment>
<evidence type="ECO:0000313" key="2">
    <source>
        <dbReference type="Proteomes" id="UP001595712"/>
    </source>
</evidence>
<accession>A0ABV7PVL7</accession>
<organism evidence="1 2">
    <name type="scientific">Glycomyces rhizosphaerae</name>
    <dbReference type="NCBI Taxonomy" id="2054422"/>
    <lineage>
        <taxon>Bacteria</taxon>
        <taxon>Bacillati</taxon>
        <taxon>Actinomycetota</taxon>
        <taxon>Actinomycetes</taxon>
        <taxon>Glycomycetales</taxon>
        <taxon>Glycomycetaceae</taxon>
        <taxon>Glycomyces</taxon>
    </lineage>
</organism>
<proteinExistence type="predicted"/>
<name>A0ABV7PVL7_9ACTN</name>
<protein>
    <submittedName>
        <fullName evidence="1">Uncharacterized protein</fullName>
    </submittedName>
</protein>